<sequence>MSSTDTTYRVAILGATGLVGRTMLSILEERNFPVSEIIPLASSRSAGMEISFRGRTYITKEPSREVFGNVDIALFSAGAGASREWASVTAEEGAVVIDNSSAFRMDPDVPLVVPEVNPEAVFNPDGTPAKIIANPNCSTIQMVVVLKPLHDRYHIRRVVVSTYQSVTGKGKAGRDALEEELAGKMPEAFTHVHQIAFNAIPHIDVFQENGYTKEEMKMVNETRKIMADDSIRVSPTTVRIPVYGGHGEALNIEFEEEFEIDDVKSILAHAPGVVVQDDPSENIYPMPLSSYEKDEVFAGRIRRDFWHPKTLNMWIVADNLRKGAATNAVQIAEQLIGKLQAKA</sequence>
<keyword evidence="13 15" id="KW-0486">Methionine biosynthesis</keyword>
<comment type="pathway">
    <text evidence="1 15">Amino-acid biosynthesis; L-methionine biosynthesis via de novo pathway; L-homoserine from L-aspartate: step 2/3.</text>
</comment>
<dbReference type="InterPro" id="IPR012080">
    <property type="entry name" value="Asp_semialdehyde_DH"/>
</dbReference>
<evidence type="ECO:0000256" key="2">
    <source>
        <dbReference type="ARBA" id="ARBA00005076"/>
    </source>
</evidence>
<keyword evidence="9 15" id="KW-0521">NADP</keyword>
<evidence type="ECO:0000256" key="4">
    <source>
        <dbReference type="ARBA" id="ARBA00010584"/>
    </source>
</evidence>
<dbReference type="InterPro" id="IPR005986">
    <property type="entry name" value="Asp_semialdehyde_DH_beta"/>
</dbReference>
<dbReference type="SUPFAM" id="SSF51735">
    <property type="entry name" value="NAD(P)-binding Rossmann-fold domains"/>
    <property type="match status" value="1"/>
</dbReference>
<dbReference type="GO" id="GO:0009089">
    <property type="term" value="P:lysine biosynthetic process via diaminopimelate"/>
    <property type="evidence" value="ECO:0007669"/>
    <property type="project" value="UniProtKB-UniRule"/>
</dbReference>
<evidence type="ECO:0000256" key="6">
    <source>
        <dbReference type="ARBA" id="ARBA00013120"/>
    </source>
</evidence>
<reference evidence="18" key="1">
    <citation type="journal article" date="2020" name="mSystems">
        <title>Genome- and Community-Level Interaction Insights into Carbon Utilization and Element Cycling Functions of Hydrothermarchaeota in Hydrothermal Sediment.</title>
        <authorList>
            <person name="Zhou Z."/>
            <person name="Liu Y."/>
            <person name="Xu W."/>
            <person name="Pan J."/>
            <person name="Luo Z.H."/>
            <person name="Li M."/>
        </authorList>
    </citation>
    <scope>NUCLEOTIDE SEQUENCE [LARGE SCALE GENOMIC DNA]</scope>
    <source>
        <strain evidence="18">SpSt-1181</strain>
    </source>
</reference>
<feature type="binding site" evidence="15">
    <location>
        <position position="164"/>
    </location>
    <ligand>
        <name>substrate</name>
    </ligand>
</feature>
<evidence type="ECO:0000256" key="7">
    <source>
        <dbReference type="ARBA" id="ARBA00022605"/>
    </source>
</evidence>
<feature type="binding site" evidence="15">
    <location>
        <position position="319"/>
    </location>
    <ligand>
        <name>NADP(+)</name>
        <dbReference type="ChEBI" id="CHEBI:58349"/>
    </ligand>
</feature>
<evidence type="ECO:0000256" key="11">
    <source>
        <dbReference type="ARBA" id="ARBA00023002"/>
    </source>
</evidence>
<evidence type="ECO:0000256" key="12">
    <source>
        <dbReference type="ARBA" id="ARBA00023154"/>
    </source>
</evidence>
<name>A0A831SS48_PROAE</name>
<evidence type="ECO:0000256" key="14">
    <source>
        <dbReference type="ARBA" id="ARBA00047891"/>
    </source>
</evidence>
<feature type="binding site" evidence="15">
    <location>
        <position position="104"/>
    </location>
    <ligand>
        <name>phosphate</name>
        <dbReference type="ChEBI" id="CHEBI:43474"/>
    </ligand>
</feature>
<evidence type="ECO:0000256" key="10">
    <source>
        <dbReference type="ARBA" id="ARBA00022915"/>
    </source>
</evidence>
<dbReference type="GO" id="GO:0071266">
    <property type="term" value="P:'de novo' L-methionine biosynthetic process"/>
    <property type="evidence" value="ECO:0007669"/>
    <property type="project" value="UniProtKB-UniRule"/>
</dbReference>
<dbReference type="SUPFAM" id="SSF55347">
    <property type="entry name" value="Glyceraldehyde-3-phosphate dehydrogenase-like, C-terminal domain"/>
    <property type="match status" value="1"/>
</dbReference>
<keyword evidence="12 15" id="KW-0457">Lysine biosynthesis</keyword>
<dbReference type="InterPro" id="IPR000534">
    <property type="entry name" value="Semialdehyde_DH_NAD-bd"/>
</dbReference>
<evidence type="ECO:0000256" key="16">
    <source>
        <dbReference type="PIRSR" id="PIRSR000148-1"/>
    </source>
</evidence>
<dbReference type="GO" id="GO:0009097">
    <property type="term" value="P:isoleucine biosynthetic process"/>
    <property type="evidence" value="ECO:0007669"/>
    <property type="project" value="UniProtKB-UniRule"/>
</dbReference>
<comment type="subunit">
    <text evidence="5 15">Homodimer.</text>
</comment>
<dbReference type="UniPathway" id="UPA00051">
    <property type="reaction ID" value="UER00464"/>
</dbReference>
<dbReference type="EMBL" id="DSBW01000077">
    <property type="protein sequence ID" value="HED30739.1"/>
    <property type="molecule type" value="Genomic_DNA"/>
</dbReference>
<dbReference type="CDD" id="cd18131">
    <property type="entry name" value="ASADH_C_bac_euk_like"/>
    <property type="match status" value="1"/>
</dbReference>
<dbReference type="EC" id="1.2.1.11" evidence="6 15"/>
<dbReference type="GO" id="GO:0051287">
    <property type="term" value="F:NAD binding"/>
    <property type="evidence" value="ECO:0007669"/>
    <property type="project" value="InterPro"/>
</dbReference>
<dbReference type="PANTHER" id="PTHR46278:SF2">
    <property type="entry name" value="ASPARTATE-SEMIALDEHYDE DEHYDROGENASE"/>
    <property type="match status" value="1"/>
</dbReference>
<evidence type="ECO:0000256" key="13">
    <source>
        <dbReference type="ARBA" id="ARBA00023167"/>
    </source>
</evidence>
<dbReference type="NCBIfam" id="NF011456">
    <property type="entry name" value="PRK14874.1"/>
    <property type="match status" value="1"/>
</dbReference>
<accession>A0A831SS48</accession>
<dbReference type="PANTHER" id="PTHR46278">
    <property type="entry name" value="DEHYDROGENASE, PUTATIVE-RELATED"/>
    <property type="match status" value="1"/>
</dbReference>
<dbReference type="Pfam" id="PF01118">
    <property type="entry name" value="Semialdhyde_dh"/>
    <property type="match status" value="1"/>
</dbReference>
<dbReference type="UniPathway" id="UPA00034">
    <property type="reaction ID" value="UER00016"/>
</dbReference>
<comment type="caution">
    <text evidence="15">Lacks conserved residue(s) required for the propagation of feature annotation.</text>
</comment>
<evidence type="ECO:0000313" key="18">
    <source>
        <dbReference type="EMBL" id="HED30739.1"/>
    </source>
</evidence>
<feature type="active site" description="Proton acceptor" evidence="15 16">
    <location>
        <position position="246"/>
    </location>
</feature>
<evidence type="ECO:0000256" key="3">
    <source>
        <dbReference type="ARBA" id="ARBA00005097"/>
    </source>
</evidence>
<dbReference type="NCBIfam" id="TIGR01296">
    <property type="entry name" value="asd_B"/>
    <property type="match status" value="1"/>
</dbReference>
<dbReference type="InterPro" id="IPR012280">
    <property type="entry name" value="Semialdhyde_DH_dimer_dom"/>
</dbReference>
<comment type="caution">
    <text evidence="18">The sequence shown here is derived from an EMBL/GenBank/DDBJ whole genome shotgun (WGS) entry which is preliminary data.</text>
</comment>
<keyword evidence="8 15" id="KW-0791">Threonine biosynthesis</keyword>
<feature type="active site" description="Acyl-thioester intermediate" evidence="15 16">
    <location>
        <position position="137"/>
    </location>
</feature>
<keyword evidence="7 15" id="KW-0028">Amino-acid biosynthesis</keyword>
<dbReference type="PIRSF" id="PIRSF000148">
    <property type="entry name" value="ASA_dh"/>
    <property type="match status" value="1"/>
</dbReference>
<dbReference type="CDD" id="cd02316">
    <property type="entry name" value="VcASADH2_like_N"/>
    <property type="match status" value="1"/>
</dbReference>
<comment type="similarity">
    <text evidence="4 15">Belongs to the aspartate-semialdehyde dehydrogenase family.</text>
</comment>
<evidence type="ECO:0000256" key="1">
    <source>
        <dbReference type="ARBA" id="ARBA00005021"/>
    </source>
</evidence>
<evidence type="ECO:0000256" key="9">
    <source>
        <dbReference type="ARBA" id="ARBA00022857"/>
    </source>
</evidence>
<feature type="binding site" evidence="15">
    <location>
        <begin position="44"/>
        <end position="45"/>
    </location>
    <ligand>
        <name>NADP(+)</name>
        <dbReference type="ChEBI" id="CHEBI:58349"/>
    </ligand>
</feature>
<gene>
    <name evidence="15" type="primary">asd</name>
    <name evidence="18" type="ORF">ENN50_03415</name>
</gene>
<keyword evidence="11 15" id="KW-0560">Oxidoreductase</keyword>
<evidence type="ECO:0000256" key="8">
    <source>
        <dbReference type="ARBA" id="ARBA00022697"/>
    </source>
</evidence>
<comment type="catalytic activity">
    <reaction evidence="14 15">
        <text>L-aspartate 4-semialdehyde + phosphate + NADP(+) = 4-phospho-L-aspartate + NADPH + H(+)</text>
        <dbReference type="Rhea" id="RHEA:24284"/>
        <dbReference type="ChEBI" id="CHEBI:15378"/>
        <dbReference type="ChEBI" id="CHEBI:43474"/>
        <dbReference type="ChEBI" id="CHEBI:57535"/>
        <dbReference type="ChEBI" id="CHEBI:57783"/>
        <dbReference type="ChEBI" id="CHEBI:58349"/>
        <dbReference type="ChEBI" id="CHEBI:537519"/>
        <dbReference type="EC" id="1.2.1.11"/>
    </reaction>
</comment>
<proteinExistence type="inferred from homology"/>
<dbReference type="HAMAP" id="MF_02121">
    <property type="entry name" value="ASADH"/>
    <property type="match status" value="1"/>
</dbReference>
<dbReference type="Gene3D" id="3.40.50.720">
    <property type="entry name" value="NAD(P)-binding Rossmann-like Domain"/>
    <property type="match status" value="1"/>
</dbReference>
<dbReference type="UniPathway" id="UPA00050">
    <property type="reaction ID" value="UER00463"/>
</dbReference>
<dbReference type="GO" id="GO:0050661">
    <property type="term" value="F:NADP binding"/>
    <property type="evidence" value="ECO:0007669"/>
    <property type="project" value="UniProtKB-UniRule"/>
</dbReference>
<feature type="binding site" evidence="15">
    <location>
        <begin position="16"/>
        <end position="19"/>
    </location>
    <ligand>
        <name>NADP(+)</name>
        <dbReference type="ChEBI" id="CHEBI:58349"/>
    </ligand>
</feature>
<dbReference type="Gene3D" id="3.30.360.10">
    <property type="entry name" value="Dihydrodipicolinate Reductase, domain 2"/>
    <property type="match status" value="1"/>
</dbReference>
<dbReference type="InterPro" id="IPR036291">
    <property type="entry name" value="NAD(P)-bd_dom_sf"/>
</dbReference>
<evidence type="ECO:0000259" key="17">
    <source>
        <dbReference type="SMART" id="SM00859"/>
    </source>
</evidence>
<dbReference type="SMART" id="SM00859">
    <property type="entry name" value="Semialdhyde_dh"/>
    <property type="match status" value="1"/>
</dbReference>
<dbReference type="Proteomes" id="UP000886335">
    <property type="component" value="Unassembled WGS sequence"/>
</dbReference>
<dbReference type="GO" id="GO:0019877">
    <property type="term" value="P:diaminopimelate biosynthetic process"/>
    <property type="evidence" value="ECO:0007669"/>
    <property type="project" value="UniProtKB-UniRule"/>
</dbReference>
<feature type="binding site" evidence="15">
    <location>
        <position position="186"/>
    </location>
    <ligand>
        <name>NADP(+)</name>
        <dbReference type="ChEBI" id="CHEBI:58349"/>
    </ligand>
</feature>
<dbReference type="AlphaFoldDB" id="A0A831SS48"/>
<comment type="pathway">
    <text evidence="2 15">Amino-acid biosynthesis; L-lysine biosynthesis via DAP pathway; (S)-tetrahydrodipicolinate from L-aspartate: step 2/4.</text>
</comment>
<keyword evidence="10 15" id="KW-0220">Diaminopimelate biosynthesis</keyword>
<dbReference type="Pfam" id="PF02774">
    <property type="entry name" value="Semialdhyde_dhC"/>
    <property type="match status" value="1"/>
</dbReference>
<evidence type="ECO:0000256" key="15">
    <source>
        <dbReference type="HAMAP-Rule" id="MF_02121"/>
    </source>
</evidence>
<feature type="binding site" evidence="15">
    <location>
        <position position="239"/>
    </location>
    <ligand>
        <name>substrate</name>
    </ligand>
</feature>
<organism evidence="18">
    <name type="scientific">Prosthecochloris aestuarii</name>
    <dbReference type="NCBI Taxonomy" id="1102"/>
    <lineage>
        <taxon>Bacteria</taxon>
        <taxon>Pseudomonadati</taxon>
        <taxon>Chlorobiota</taxon>
        <taxon>Chlorobiia</taxon>
        <taxon>Chlorobiales</taxon>
        <taxon>Chlorobiaceae</taxon>
        <taxon>Prosthecochloris</taxon>
    </lineage>
</organism>
<comment type="function">
    <text evidence="15">Catalyzes the NADPH-dependent formation of L-aspartate-semialdehyde (L-ASA) by the reductive dephosphorylation of L-aspartyl-4-phosphate.</text>
</comment>
<evidence type="ECO:0000256" key="5">
    <source>
        <dbReference type="ARBA" id="ARBA00011738"/>
    </source>
</evidence>
<dbReference type="GO" id="GO:0046983">
    <property type="term" value="F:protein dimerization activity"/>
    <property type="evidence" value="ECO:0007669"/>
    <property type="project" value="InterPro"/>
</dbReference>
<protein>
    <recommendedName>
        <fullName evidence="6 15">Aspartate-semialdehyde dehydrogenase</fullName>
        <shortName evidence="15">ASA dehydrogenase</shortName>
        <shortName evidence="15">ASADH</shortName>
        <ecNumber evidence="6 15">1.2.1.11</ecNumber>
    </recommendedName>
    <alternativeName>
        <fullName evidence="15">Aspartate-beta-semialdehyde dehydrogenase</fullName>
    </alternativeName>
</protein>
<feature type="domain" description="Semialdehyde dehydrogenase NAD-binding" evidence="17">
    <location>
        <begin position="9"/>
        <end position="124"/>
    </location>
</feature>
<comment type="pathway">
    <text evidence="3 15">Amino-acid biosynthesis; L-threonine biosynthesis; L-threonine from L-aspartate: step 2/5.</text>
</comment>
<dbReference type="GO" id="GO:0004073">
    <property type="term" value="F:aspartate-semialdehyde dehydrogenase activity"/>
    <property type="evidence" value="ECO:0007669"/>
    <property type="project" value="UniProtKB-UniRule"/>
</dbReference>
<dbReference type="GO" id="GO:0009088">
    <property type="term" value="P:threonine biosynthetic process"/>
    <property type="evidence" value="ECO:0007669"/>
    <property type="project" value="UniProtKB-UniRule"/>
</dbReference>